<comment type="caution">
    <text evidence="1">The sequence shown here is derived from an EMBL/GenBank/DDBJ whole genome shotgun (WGS) entry which is preliminary data.</text>
</comment>
<gene>
    <name evidence="1" type="primary">g1851</name>
    <name evidence="1" type="ORF">VP750_LOCUS1579</name>
</gene>
<keyword evidence="2" id="KW-1185">Reference proteome</keyword>
<organism evidence="1 2">
    <name type="scientific">Coccomyxa viridis</name>
    <dbReference type="NCBI Taxonomy" id="1274662"/>
    <lineage>
        <taxon>Eukaryota</taxon>
        <taxon>Viridiplantae</taxon>
        <taxon>Chlorophyta</taxon>
        <taxon>core chlorophytes</taxon>
        <taxon>Trebouxiophyceae</taxon>
        <taxon>Trebouxiophyceae incertae sedis</taxon>
        <taxon>Coccomyxaceae</taxon>
        <taxon>Coccomyxa</taxon>
    </lineage>
</organism>
<evidence type="ECO:0000313" key="2">
    <source>
        <dbReference type="Proteomes" id="UP001497392"/>
    </source>
</evidence>
<dbReference type="EMBL" id="CAXHTA020000002">
    <property type="protein sequence ID" value="CAL5219920.1"/>
    <property type="molecule type" value="Genomic_DNA"/>
</dbReference>
<proteinExistence type="predicted"/>
<accession>A0ABP1FIY3</accession>
<dbReference type="Proteomes" id="UP001497392">
    <property type="component" value="Unassembled WGS sequence"/>
</dbReference>
<name>A0ABP1FIY3_9CHLO</name>
<reference evidence="1 2" key="1">
    <citation type="submission" date="2024-06" db="EMBL/GenBank/DDBJ databases">
        <authorList>
            <person name="Kraege A."/>
            <person name="Thomma B."/>
        </authorList>
    </citation>
    <scope>NUCLEOTIDE SEQUENCE [LARGE SCALE GENOMIC DNA]</scope>
</reference>
<evidence type="ECO:0000313" key="1">
    <source>
        <dbReference type="EMBL" id="CAL5219920.1"/>
    </source>
</evidence>
<sequence length="142" mass="16642">MKKARVAQGVGLLSLPDEILANIARESLCWRSKEYYSDWVSAAMTCKRLRDVQLPNFITVHNWESLKWHLKRSQYVKHVTIMLKAWPCKAHRRRKLSKELMEVSCNLKHLESLELYPVGREFPVQLEDWITGMLSVFAIDLS</sequence>
<protein>
    <submittedName>
        <fullName evidence="1">G1851 protein</fullName>
    </submittedName>
</protein>